<accession>A0A9D1G1Q6</accession>
<reference evidence="9" key="1">
    <citation type="submission" date="2020-10" db="EMBL/GenBank/DDBJ databases">
        <authorList>
            <person name="Gilroy R."/>
        </authorList>
    </citation>
    <scope>NUCLEOTIDE SEQUENCE</scope>
    <source>
        <strain evidence="9">13766</strain>
    </source>
</reference>
<dbReference type="SUPFAM" id="SSF161098">
    <property type="entry name" value="MetI-like"/>
    <property type="match status" value="1"/>
</dbReference>
<keyword evidence="4 7" id="KW-0812">Transmembrane</keyword>
<dbReference type="Gene3D" id="1.10.3720.10">
    <property type="entry name" value="MetI-like"/>
    <property type="match status" value="1"/>
</dbReference>
<evidence type="ECO:0000256" key="3">
    <source>
        <dbReference type="ARBA" id="ARBA00022475"/>
    </source>
</evidence>
<organism evidence="9 10">
    <name type="scientific">Candidatus Alectryocaccomicrobium excrementavium</name>
    <dbReference type="NCBI Taxonomy" id="2840668"/>
    <lineage>
        <taxon>Bacteria</taxon>
        <taxon>Bacillati</taxon>
        <taxon>Bacillota</taxon>
        <taxon>Clostridia</taxon>
        <taxon>Candidatus Alectryocaccomicrobium</taxon>
    </lineage>
</organism>
<feature type="domain" description="ABC transmembrane type-1" evidence="8">
    <location>
        <begin position="92"/>
        <end position="306"/>
    </location>
</feature>
<evidence type="ECO:0000256" key="4">
    <source>
        <dbReference type="ARBA" id="ARBA00022692"/>
    </source>
</evidence>
<protein>
    <submittedName>
        <fullName evidence="9">Sugar ABC transporter permease</fullName>
    </submittedName>
</protein>
<comment type="subcellular location">
    <subcellularLocation>
        <location evidence="1 7">Cell membrane</location>
        <topology evidence="1 7">Multi-pass membrane protein</topology>
    </subcellularLocation>
</comment>
<evidence type="ECO:0000256" key="1">
    <source>
        <dbReference type="ARBA" id="ARBA00004651"/>
    </source>
</evidence>
<dbReference type="EMBL" id="DVJN01000195">
    <property type="protein sequence ID" value="HIS93392.1"/>
    <property type="molecule type" value="Genomic_DNA"/>
</dbReference>
<gene>
    <name evidence="9" type="ORF">IAA84_10285</name>
</gene>
<evidence type="ECO:0000313" key="9">
    <source>
        <dbReference type="EMBL" id="HIS93392.1"/>
    </source>
</evidence>
<evidence type="ECO:0000256" key="6">
    <source>
        <dbReference type="ARBA" id="ARBA00023136"/>
    </source>
</evidence>
<dbReference type="InterPro" id="IPR000515">
    <property type="entry name" value="MetI-like"/>
</dbReference>
<keyword evidence="6 7" id="KW-0472">Membrane</keyword>
<dbReference type="CDD" id="cd06261">
    <property type="entry name" value="TM_PBP2"/>
    <property type="match status" value="1"/>
</dbReference>
<evidence type="ECO:0000313" key="10">
    <source>
        <dbReference type="Proteomes" id="UP000824140"/>
    </source>
</evidence>
<dbReference type="GO" id="GO:0005886">
    <property type="term" value="C:plasma membrane"/>
    <property type="evidence" value="ECO:0007669"/>
    <property type="project" value="UniProtKB-SubCell"/>
</dbReference>
<keyword evidence="3" id="KW-1003">Cell membrane</keyword>
<feature type="transmembrane region" description="Helical" evidence="7">
    <location>
        <begin position="227"/>
        <end position="249"/>
    </location>
</feature>
<name>A0A9D1G1Q6_9FIRM</name>
<evidence type="ECO:0000256" key="2">
    <source>
        <dbReference type="ARBA" id="ARBA00022448"/>
    </source>
</evidence>
<dbReference type="InterPro" id="IPR050809">
    <property type="entry name" value="UgpAE/MalFG_permease"/>
</dbReference>
<proteinExistence type="inferred from homology"/>
<feature type="transmembrane region" description="Helical" evidence="7">
    <location>
        <begin position="29"/>
        <end position="49"/>
    </location>
</feature>
<dbReference type="Pfam" id="PF00528">
    <property type="entry name" value="BPD_transp_1"/>
    <property type="match status" value="1"/>
</dbReference>
<dbReference type="PROSITE" id="PS50928">
    <property type="entry name" value="ABC_TM1"/>
    <property type="match status" value="1"/>
</dbReference>
<dbReference type="PANTHER" id="PTHR43227">
    <property type="entry name" value="BLL4140 PROTEIN"/>
    <property type="match status" value="1"/>
</dbReference>
<keyword evidence="5 7" id="KW-1133">Transmembrane helix</keyword>
<dbReference type="Proteomes" id="UP000824140">
    <property type="component" value="Unassembled WGS sequence"/>
</dbReference>
<dbReference type="GO" id="GO:0055085">
    <property type="term" value="P:transmembrane transport"/>
    <property type="evidence" value="ECO:0007669"/>
    <property type="project" value="InterPro"/>
</dbReference>
<evidence type="ECO:0000259" key="8">
    <source>
        <dbReference type="PROSITE" id="PS50928"/>
    </source>
</evidence>
<dbReference type="PANTHER" id="PTHR43227:SF11">
    <property type="entry name" value="BLL4140 PROTEIN"/>
    <property type="match status" value="1"/>
</dbReference>
<evidence type="ECO:0000256" key="5">
    <source>
        <dbReference type="ARBA" id="ARBA00022989"/>
    </source>
</evidence>
<feature type="transmembrane region" description="Helical" evidence="7">
    <location>
        <begin position="285"/>
        <end position="309"/>
    </location>
</feature>
<evidence type="ECO:0000256" key="7">
    <source>
        <dbReference type="RuleBase" id="RU363032"/>
    </source>
</evidence>
<sequence>MTKSVTKSQAAKRMGVPTKMPFRLALSRYWGLYVIVGVIMAYYLLFYYWPIVMGVMMAFKEVKLGMSVFNAPWVGVENFDYIFHDSEILRVTKNTLILSVLRLFWTFWPPIVLAIMIFDLTSAKYKRVCQTFVYIPHFFSWVIMYGIVFAFFSGNGMINNIIAALGGRKQDFLMDASLFRSLLVGSQVWKGAGWGTILYFAAMTNVNPELYEAAKIDGAGPIARTRAVTLPAMMPVVTFSLIMALGSILNNDFEQVLMFYNSAVYSVGDIIETWVYRVGLGKMQYSVGSAVSLLKAIISMVLIIGANAFSRKVAGRGMW</sequence>
<keyword evidence="2 7" id="KW-0813">Transport</keyword>
<dbReference type="InterPro" id="IPR035906">
    <property type="entry name" value="MetI-like_sf"/>
</dbReference>
<dbReference type="AlphaFoldDB" id="A0A9D1G1Q6"/>
<comment type="caution">
    <text evidence="9">The sequence shown here is derived from an EMBL/GenBank/DDBJ whole genome shotgun (WGS) entry which is preliminary data.</text>
</comment>
<comment type="similarity">
    <text evidence="7">Belongs to the binding-protein-dependent transport system permease family.</text>
</comment>
<reference evidence="9" key="2">
    <citation type="journal article" date="2021" name="PeerJ">
        <title>Extensive microbial diversity within the chicken gut microbiome revealed by metagenomics and culture.</title>
        <authorList>
            <person name="Gilroy R."/>
            <person name="Ravi A."/>
            <person name="Getino M."/>
            <person name="Pursley I."/>
            <person name="Horton D.L."/>
            <person name="Alikhan N.F."/>
            <person name="Baker D."/>
            <person name="Gharbi K."/>
            <person name="Hall N."/>
            <person name="Watson M."/>
            <person name="Adriaenssens E.M."/>
            <person name="Foster-Nyarko E."/>
            <person name="Jarju S."/>
            <person name="Secka A."/>
            <person name="Antonio M."/>
            <person name="Oren A."/>
            <person name="Chaudhuri R.R."/>
            <person name="La Ragione R."/>
            <person name="Hildebrand F."/>
            <person name="Pallen M.J."/>
        </authorList>
    </citation>
    <scope>NUCLEOTIDE SEQUENCE</scope>
    <source>
        <strain evidence="9">13766</strain>
    </source>
</reference>
<feature type="transmembrane region" description="Helical" evidence="7">
    <location>
        <begin position="132"/>
        <end position="152"/>
    </location>
</feature>
<feature type="transmembrane region" description="Helical" evidence="7">
    <location>
        <begin position="96"/>
        <end position="120"/>
    </location>
</feature>